<dbReference type="EMBL" id="QUMQ01000001">
    <property type="protein sequence ID" value="REF98375.1"/>
    <property type="molecule type" value="Genomic_DNA"/>
</dbReference>
<keyword evidence="3" id="KW-1185">Reference proteome</keyword>
<organism evidence="2 3">
    <name type="scientific">Asanoa ferruginea</name>
    <dbReference type="NCBI Taxonomy" id="53367"/>
    <lineage>
        <taxon>Bacteria</taxon>
        <taxon>Bacillati</taxon>
        <taxon>Actinomycetota</taxon>
        <taxon>Actinomycetes</taxon>
        <taxon>Micromonosporales</taxon>
        <taxon>Micromonosporaceae</taxon>
        <taxon>Asanoa</taxon>
    </lineage>
</organism>
<keyword evidence="2" id="KW-0808">Transferase</keyword>
<dbReference type="AlphaFoldDB" id="A0A3D9ZM57"/>
<sequence>MAESRIRATYDTVAAAYDAALRDELAAKPVDRALLDALLELCPGIVADVGCGPGHVTRYLAARHRAVVGVDLSPAMVETARGAAPALSFEVGSMLDLPVADDAWSGIVAFYSIIHLTPAERARAFVEFARVLAPGGRVLVAFHVSAPGQPAGSGQHLDQWFGAPVDLDSFYLDPTDVTADLVAAGFSVSATTLRAPLPDVEYPSRRCYLLAQLDA</sequence>
<proteinExistence type="predicted"/>
<feature type="domain" description="Methyltransferase" evidence="1">
    <location>
        <begin position="46"/>
        <end position="136"/>
    </location>
</feature>
<protein>
    <submittedName>
        <fullName evidence="2">Methyltransferase family protein</fullName>
    </submittedName>
</protein>
<dbReference type="CDD" id="cd02440">
    <property type="entry name" value="AdoMet_MTases"/>
    <property type="match status" value="1"/>
</dbReference>
<reference evidence="2 3" key="1">
    <citation type="submission" date="2018-08" db="EMBL/GenBank/DDBJ databases">
        <title>Sequencing the genomes of 1000 actinobacteria strains.</title>
        <authorList>
            <person name="Klenk H.-P."/>
        </authorList>
    </citation>
    <scope>NUCLEOTIDE SEQUENCE [LARGE SCALE GENOMIC DNA]</scope>
    <source>
        <strain evidence="2 3">DSM 44099</strain>
    </source>
</reference>
<dbReference type="RefSeq" id="WP_116069670.1">
    <property type="nucleotide sequence ID" value="NZ_BONB01000047.1"/>
</dbReference>
<name>A0A3D9ZM57_9ACTN</name>
<dbReference type="Proteomes" id="UP000256913">
    <property type="component" value="Unassembled WGS sequence"/>
</dbReference>
<evidence type="ECO:0000313" key="2">
    <source>
        <dbReference type="EMBL" id="REF98375.1"/>
    </source>
</evidence>
<evidence type="ECO:0000259" key="1">
    <source>
        <dbReference type="Pfam" id="PF13649"/>
    </source>
</evidence>
<dbReference type="GO" id="GO:0032259">
    <property type="term" value="P:methylation"/>
    <property type="evidence" value="ECO:0007669"/>
    <property type="project" value="UniProtKB-KW"/>
</dbReference>
<dbReference type="GO" id="GO:0008168">
    <property type="term" value="F:methyltransferase activity"/>
    <property type="evidence" value="ECO:0007669"/>
    <property type="project" value="UniProtKB-KW"/>
</dbReference>
<evidence type="ECO:0000313" key="3">
    <source>
        <dbReference type="Proteomes" id="UP000256913"/>
    </source>
</evidence>
<dbReference type="InterPro" id="IPR050508">
    <property type="entry name" value="Methyltransf_Superfamily"/>
</dbReference>
<dbReference type="InterPro" id="IPR041698">
    <property type="entry name" value="Methyltransf_25"/>
</dbReference>
<dbReference type="SUPFAM" id="SSF53335">
    <property type="entry name" value="S-adenosyl-L-methionine-dependent methyltransferases"/>
    <property type="match status" value="1"/>
</dbReference>
<comment type="caution">
    <text evidence="2">The sequence shown here is derived from an EMBL/GenBank/DDBJ whole genome shotgun (WGS) entry which is preliminary data.</text>
</comment>
<dbReference type="InterPro" id="IPR029063">
    <property type="entry name" value="SAM-dependent_MTases_sf"/>
</dbReference>
<dbReference type="Gene3D" id="3.40.50.150">
    <property type="entry name" value="Vaccinia Virus protein VP39"/>
    <property type="match status" value="1"/>
</dbReference>
<dbReference type="PANTHER" id="PTHR42912">
    <property type="entry name" value="METHYLTRANSFERASE"/>
    <property type="match status" value="1"/>
</dbReference>
<dbReference type="Pfam" id="PF13649">
    <property type="entry name" value="Methyltransf_25"/>
    <property type="match status" value="1"/>
</dbReference>
<accession>A0A3D9ZM57</accession>
<gene>
    <name evidence="2" type="ORF">DFJ67_4392</name>
</gene>
<keyword evidence="2" id="KW-0489">Methyltransferase</keyword>
<dbReference type="OrthoDB" id="9805171at2"/>